<keyword evidence="2" id="KW-0238">DNA-binding</keyword>
<dbReference type="SMART" id="SM00100">
    <property type="entry name" value="cNMP"/>
    <property type="match status" value="1"/>
</dbReference>
<dbReference type="InterPro" id="IPR018490">
    <property type="entry name" value="cNMP-bd_dom_sf"/>
</dbReference>
<evidence type="ECO:0000313" key="7">
    <source>
        <dbReference type="Proteomes" id="UP000295304"/>
    </source>
</evidence>
<evidence type="ECO:0000259" key="4">
    <source>
        <dbReference type="PROSITE" id="PS50042"/>
    </source>
</evidence>
<dbReference type="GO" id="GO:0003677">
    <property type="term" value="F:DNA binding"/>
    <property type="evidence" value="ECO:0007669"/>
    <property type="project" value="UniProtKB-KW"/>
</dbReference>
<reference evidence="6 7" key="1">
    <citation type="submission" date="2019-03" db="EMBL/GenBank/DDBJ databases">
        <title>Genomic Encyclopedia of Type Strains, Phase IV (KMG-IV): sequencing the most valuable type-strain genomes for metagenomic binning, comparative biology and taxonomic classification.</title>
        <authorList>
            <person name="Goeker M."/>
        </authorList>
    </citation>
    <scope>NUCLEOTIDE SEQUENCE [LARGE SCALE GENOMIC DNA]</scope>
    <source>
        <strain evidence="6 7">DSM 101688</strain>
    </source>
</reference>
<dbReference type="CDD" id="cd00038">
    <property type="entry name" value="CAP_ED"/>
    <property type="match status" value="1"/>
</dbReference>
<keyword evidence="1" id="KW-0805">Transcription regulation</keyword>
<dbReference type="RefSeq" id="WP_243644767.1">
    <property type="nucleotide sequence ID" value="NZ_CP119676.1"/>
</dbReference>
<dbReference type="InterPro" id="IPR036390">
    <property type="entry name" value="WH_DNA-bd_sf"/>
</dbReference>
<keyword evidence="7" id="KW-1185">Reference proteome</keyword>
<gene>
    <name evidence="6" type="ORF">EDD55_10553</name>
</gene>
<dbReference type="SUPFAM" id="SSF46785">
    <property type="entry name" value="Winged helix' DNA-binding domain"/>
    <property type="match status" value="1"/>
</dbReference>
<feature type="domain" description="Cyclic nucleotide-binding" evidence="4">
    <location>
        <begin position="14"/>
        <end position="134"/>
    </location>
</feature>
<sequence length="232" mass="25228">MSEAGTGNLAKIQLLASLNADEMESVNKACRWKLYAAGEQIIDQHSESQDVFFVVEGRVRIVNYSLSGREVTFDDLDAGSHFGELAAIDGLPRSASVLALENSLIAALGPEHFGAVLSRHPSIAVKVMRHLAHLVRTATARIMDLSTLGANNRVHADVLRLALLVADDNNTARISPIPVHSDIASRVSTTRETVARVMNDLARKGIVERGKNFLIVKDVARLQDMVDEVRGD</sequence>
<dbReference type="InterPro" id="IPR000595">
    <property type="entry name" value="cNMP-bd_dom"/>
</dbReference>
<dbReference type="EMBL" id="SLZW01000005">
    <property type="protein sequence ID" value="TCS62508.1"/>
    <property type="molecule type" value="Genomic_DNA"/>
</dbReference>
<dbReference type="InterPro" id="IPR050397">
    <property type="entry name" value="Env_Response_Regulators"/>
</dbReference>
<dbReference type="InterPro" id="IPR014710">
    <property type="entry name" value="RmlC-like_jellyroll"/>
</dbReference>
<dbReference type="PROSITE" id="PS51063">
    <property type="entry name" value="HTH_CRP_2"/>
    <property type="match status" value="1"/>
</dbReference>
<evidence type="ECO:0000259" key="5">
    <source>
        <dbReference type="PROSITE" id="PS51063"/>
    </source>
</evidence>
<dbReference type="InterPro" id="IPR036388">
    <property type="entry name" value="WH-like_DNA-bd_sf"/>
</dbReference>
<proteinExistence type="predicted"/>
<evidence type="ECO:0000256" key="2">
    <source>
        <dbReference type="ARBA" id="ARBA00023125"/>
    </source>
</evidence>
<evidence type="ECO:0000313" key="6">
    <source>
        <dbReference type="EMBL" id="TCS62508.1"/>
    </source>
</evidence>
<accession>A0A4R3J9F8</accession>
<dbReference type="GO" id="GO:0003700">
    <property type="term" value="F:DNA-binding transcription factor activity"/>
    <property type="evidence" value="ECO:0007669"/>
    <property type="project" value="TreeGrafter"/>
</dbReference>
<evidence type="ECO:0000256" key="3">
    <source>
        <dbReference type="ARBA" id="ARBA00023163"/>
    </source>
</evidence>
<dbReference type="AlphaFoldDB" id="A0A4R3J9F8"/>
<dbReference type="Pfam" id="PF13545">
    <property type="entry name" value="HTH_Crp_2"/>
    <property type="match status" value="1"/>
</dbReference>
<feature type="domain" description="HTH crp-type" evidence="5">
    <location>
        <begin position="148"/>
        <end position="220"/>
    </location>
</feature>
<dbReference type="SUPFAM" id="SSF51206">
    <property type="entry name" value="cAMP-binding domain-like"/>
    <property type="match status" value="1"/>
</dbReference>
<dbReference type="Pfam" id="PF00027">
    <property type="entry name" value="cNMP_binding"/>
    <property type="match status" value="1"/>
</dbReference>
<dbReference type="SMART" id="SM00419">
    <property type="entry name" value="HTH_CRP"/>
    <property type="match status" value="1"/>
</dbReference>
<evidence type="ECO:0000256" key="1">
    <source>
        <dbReference type="ARBA" id="ARBA00023015"/>
    </source>
</evidence>
<dbReference type="GO" id="GO:0005829">
    <property type="term" value="C:cytosol"/>
    <property type="evidence" value="ECO:0007669"/>
    <property type="project" value="TreeGrafter"/>
</dbReference>
<keyword evidence="3" id="KW-0804">Transcription</keyword>
<protein>
    <submittedName>
        <fullName evidence="6">CRP-like cAMP-binding protein</fullName>
    </submittedName>
</protein>
<dbReference type="PANTHER" id="PTHR24567:SF74">
    <property type="entry name" value="HTH-TYPE TRANSCRIPTIONAL REGULATOR ARCR"/>
    <property type="match status" value="1"/>
</dbReference>
<dbReference type="Gene3D" id="2.60.120.10">
    <property type="entry name" value="Jelly Rolls"/>
    <property type="match status" value="1"/>
</dbReference>
<dbReference type="PROSITE" id="PS50042">
    <property type="entry name" value="CNMP_BINDING_3"/>
    <property type="match status" value="1"/>
</dbReference>
<dbReference type="Gene3D" id="1.10.10.10">
    <property type="entry name" value="Winged helix-like DNA-binding domain superfamily/Winged helix DNA-binding domain"/>
    <property type="match status" value="1"/>
</dbReference>
<organism evidence="6 7">
    <name type="scientific">Varunaivibrio sulfuroxidans</name>
    <dbReference type="NCBI Taxonomy" id="1773489"/>
    <lineage>
        <taxon>Bacteria</taxon>
        <taxon>Pseudomonadati</taxon>
        <taxon>Pseudomonadota</taxon>
        <taxon>Alphaproteobacteria</taxon>
        <taxon>Rhodospirillales</taxon>
        <taxon>Magnetovibrionaceae</taxon>
        <taxon>Varunaivibrio</taxon>
    </lineage>
</organism>
<dbReference type="PANTHER" id="PTHR24567">
    <property type="entry name" value="CRP FAMILY TRANSCRIPTIONAL REGULATORY PROTEIN"/>
    <property type="match status" value="1"/>
</dbReference>
<dbReference type="InterPro" id="IPR012318">
    <property type="entry name" value="HTH_CRP"/>
</dbReference>
<comment type="caution">
    <text evidence="6">The sequence shown here is derived from an EMBL/GenBank/DDBJ whole genome shotgun (WGS) entry which is preliminary data.</text>
</comment>
<name>A0A4R3J9F8_9PROT</name>
<dbReference type="Proteomes" id="UP000295304">
    <property type="component" value="Unassembled WGS sequence"/>
</dbReference>